<dbReference type="InterPro" id="IPR013849">
    <property type="entry name" value="DNA_helicase_Holl-junc_RuvA_I"/>
</dbReference>
<dbReference type="NCBIfam" id="TIGR00084">
    <property type="entry name" value="ruvA"/>
    <property type="match status" value="1"/>
</dbReference>
<dbReference type="Pfam" id="PF14520">
    <property type="entry name" value="HHH_5"/>
    <property type="match status" value="1"/>
</dbReference>
<keyword evidence="3 6" id="KW-0238">DNA-binding</keyword>
<feature type="domain" description="Helix-hairpin-helix DNA-binding motif class 1" evidence="7">
    <location>
        <begin position="72"/>
        <end position="91"/>
    </location>
</feature>
<dbReference type="Proteomes" id="UP001357452">
    <property type="component" value="Unassembled WGS sequence"/>
</dbReference>
<comment type="domain">
    <text evidence="6">Has three domains with a flexible linker between the domains II and III and assumes an 'L' shape. Domain III is highly mobile and contacts RuvB.</text>
</comment>
<evidence type="ECO:0000259" key="7">
    <source>
        <dbReference type="SMART" id="SM00278"/>
    </source>
</evidence>
<evidence type="ECO:0000256" key="2">
    <source>
        <dbReference type="ARBA" id="ARBA00022763"/>
    </source>
</evidence>
<dbReference type="SUPFAM" id="SSF46929">
    <property type="entry name" value="DNA helicase RuvA subunit, C-terminal domain"/>
    <property type="match status" value="1"/>
</dbReference>
<dbReference type="InterPro" id="IPR010994">
    <property type="entry name" value="RuvA_2-like"/>
</dbReference>
<dbReference type="InterPro" id="IPR012340">
    <property type="entry name" value="NA-bd_OB-fold"/>
</dbReference>
<dbReference type="InterPro" id="IPR011114">
    <property type="entry name" value="RuvA_C"/>
</dbReference>
<dbReference type="InterPro" id="IPR036267">
    <property type="entry name" value="RuvA_C_sf"/>
</dbReference>
<evidence type="ECO:0000256" key="5">
    <source>
        <dbReference type="ARBA" id="ARBA00023204"/>
    </source>
</evidence>
<evidence type="ECO:0000256" key="4">
    <source>
        <dbReference type="ARBA" id="ARBA00023172"/>
    </source>
</evidence>
<dbReference type="HAMAP" id="MF_00031">
    <property type="entry name" value="DNA_HJ_migration_RuvA"/>
    <property type="match status" value="1"/>
</dbReference>
<dbReference type="Pfam" id="PF01330">
    <property type="entry name" value="RuvA_N"/>
    <property type="match status" value="1"/>
</dbReference>
<dbReference type="GO" id="GO:0016787">
    <property type="term" value="F:hydrolase activity"/>
    <property type="evidence" value="ECO:0007669"/>
    <property type="project" value="UniProtKB-KW"/>
</dbReference>
<evidence type="ECO:0000313" key="9">
    <source>
        <dbReference type="Proteomes" id="UP001357452"/>
    </source>
</evidence>
<keyword evidence="1 6" id="KW-0963">Cytoplasm</keyword>
<organism evidence="8 9">
    <name type="scientific">Niabella digestorum</name>
    <dbReference type="NCBI Taxonomy" id="3117701"/>
    <lineage>
        <taxon>Bacteria</taxon>
        <taxon>Pseudomonadati</taxon>
        <taxon>Bacteroidota</taxon>
        <taxon>Chitinophagia</taxon>
        <taxon>Chitinophagales</taxon>
        <taxon>Chitinophagaceae</taxon>
        <taxon>Niabella</taxon>
    </lineage>
</organism>
<protein>
    <recommendedName>
        <fullName evidence="6">Holliday junction branch migration complex subunit RuvA</fullName>
    </recommendedName>
</protein>
<name>A0ABU7RE32_9BACT</name>
<gene>
    <name evidence="6 8" type="primary">ruvA</name>
    <name evidence="8" type="ORF">V2H41_03125</name>
</gene>
<dbReference type="SUPFAM" id="SSF47781">
    <property type="entry name" value="RuvA domain 2-like"/>
    <property type="match status" value="1"/>
</dbReference>
<accession>A0ABU7RE32</accession>
<dbReference type="InterPro" id="IPR003583">
    <property type="entry name" value="Hlx-hairpin-Hlx_DNA-bd_motif"/>
</dbReference>
<dbReference type="Gene3D" id="1.10.8.10">
    <property type="entry name" value="DNA helicase RuvA subunit, C-terminal domain"/>
    <property type="match status" value="1"/>
</dbReference>
<dbReference type="SUPFAM" id="SSF50249">
    <property type="entry name" value="Nucleic acid-binding proteins"/>
    <property type="match status" value="1"/>
</dbReference>
<dbReference type="CDD" id="cd14332">
    <property type="entry name" value="UBA_RuvA_C"/>
    <property type="match status" value="1"/>
</dbReference>
<comment type="subcellular location">
    <subcellularLocation>
        <location evidence="6">Cytoplasm</location>
    </subcellularLocation>
</comment>
<reference evidence="8 9" key="1">
    <citation type="submission" date="2024-01" db="EMBL/GenBank/DDBJ databases">
        <title>Niabella digestum sp. nov., isolated from waste digestion system.</title>
        <authorList>
            <person name="Zhang L."/>
        </authorList>
    </citation>
    <scope>NUCLEOTIDE SEQUENCE [LARGE SCALE GENOMIC DNA]</scope>
    <source>
        <strain evidence="8 9">A18</strain>
    </source>
</reference>
<sequence>MIAYLKGSFIDITPSSVIVDVQGIGYEVHISLHTYSQIQGQSSGLLYTHLLIKEDAHLLYGFADIEEKNIFKLLLSVSGIGANTARLILSYMKPFEITQAIANGDSRALERIKGIGKKTAERTVLELKDKIGKQPTENIIPAETTSASNTRNMRQDALDALQALGINRQAAEQHIIRICQAEPDIQLEELIKKVLKGL</sequence>
<dbReference type="SMART" id="SM00278">
    <property type="entry name" value="HhH1"/>
    <property type="match status" value="2"/>
</dbReference>
<keyword evidence="5 6" id="KW-0234">DNA repair</keyword>
<keyword evidence="9" id="KW-1185">Reference proteome</keyword>
<comment type="function">
    <text evidence="6">The RuvA-RuvB-RuvC complex processes Holliday junction (HJ) DNA during genetic recombination and DNA repair, while the RuvA-RuvB complex plays an important role in the rescue of blocked DNA replication forks via replication fork reversal (RFR). RuvA specifically binds to HJ cruciform DNA, conferring on it an open structure. The RuvB hexamer acts as an ATP-dependent pump, pulling dsDNA into and through the RuvAB complex. HJ branch migration allows RuvC to scan DNA until it finds its consensus sequence, where it cleaves and resolves the cruciform DNA.</text>
</comment>
<keyword evidence="4 6" id="KW-0233">DNA recombination</keyword>
<comment type="subunit">
    <text evidence="6">Homotetramer. Forms an RuvA(8)-RuvB(12)-Holliday junction (HJ) complex. HJ DNA is sandwiched between 2 RuvA tetramers; dsDNA enters through RuvA and exits via RuvB. An RuvB hexamer assembles on each DNA strand where it exits the tetramer. Each RuvB hexamer is contacted by two RuvA subunits (via domain III) on 2 adjacent RuvB subunits; this complex drives branch migration. In the full resolvosome a probable DNA-RuvA(4)-RuvB(12)-RuvC(2) complex forms which resolves the HJ.</text>
</comment>
<feature type="region of interest" description="Domain III" evidence="6">
    <location>
        <begin position="149"/>
        <end position="198"/>
    </location>
</feature>
<feature type="domain" description="Helix-hairpin-helix DNA-binding motif class 1" evidence="7">
    <location>
        <begin position="107"/>
        <end position="126"/>
    </location>
</feature>
<dbReference type="EMBL" id="JAZGLY010000002">
    <property type="protein sequence ID" value="MEE6186254.1"/>
    <property type="molecule type" value="Genomic_DNA"/>
</dbReference>
<dbReference type="InterPro" id="IPR000085">
    <property type="entry name" value="RuvA"/>
</dbReference>
<dbReference type="Gene3D" id="2.40.50.140">
    <property type="entry name" value="Nucleic acid-binding proteins"/>
    <property type="match status" value="1"/>
</dbReference>
<evidence type="ECO:0000313" key="8">
    <source>
        <dbReference type="EMBL" id="MEE6186254.1"/>
    </source>
</evidence>
<dbReference type="Gene3D" id="1.10.150.20">
    <property type="entry name" value="5' to 3' exonuclease, C-terminal subdomain"/>
    <property type="match status" value="1"/>
</dbReference>
<dbReference type="Pfam" id="PF07499">
    <property type="entry name" value="RuvA_C"/>
    <property type="match status" value="1"/>
</dbReference>
<evidence type="ECO:0000256" key="1">
    <source>
        <dbReference type="ARBA" id="ARBA00022490"/>
    </source>
</evidence>
<comment type="caution">
    <text evidence="8">The sequence shown here is derived from an EMBL/GenBank/DDBJ whole genome shotgun (WGS) entry which is preliminary data.</text>
</comment>
<dbReference type="GO" id="GO:0003678">
    <property type="term" value="F:DNA helicase activity"/>
    <property type="evidence" value="ECO:0007669"/>
    <property type="project" value="UniProtKB-EC"/>
</dbReference>
<proteinExistence type="inferred from homology"/>
<dbReference type="RefSeq" id="WP_330973664.1">
    <property type="nucleotide sequence ID" value="NZ_JAZGLY010000002.1"/>
</dbReference>
<comment type="similarity">
    <text evidence="6">Belongs to the RuvA family.</text>
</comment>
<evidence type="ECO:0000256" key="6">
    <source>
        <dbReference type="HAMAP-Rule" id="MF_00031"/>
    </source>
</evidence>
<keyword evidence="2 6" id="KW-0227">DNA damage</keyword>
<evidence type="ECO:0000256" key="3">
    <source>
        <dbReference type="ARBA" id="ARBA00023125"/>
    </source>
</evidence>
<comment type="caution">
    <text evidence="6">Lacks conserved residue(s) required for the propagation of feature annotation.</text>
</comment>
<keyword evidence="8" id="KW-0378">Hydrolase</keyword>